<dbReference type="Proteomes" id="UP001187192">
    <property type="component" value="Unassembled WGS sequence"/>
</dbReference>
<name>A0AA88DPB6_FICCA</name>
<dbReference type="Gramene" id="FCD_00028622-RA">
    <property type="protein sequence ID" value="FCD_00028622-RA:cds"/>
    <property type="gene ID" value="FCD_00028622"/>
</dbReference>
<organism evidence="2 3">
    <name type="scientific">Ficus carica</name>
    <name type="common">Common fig</name>
    <dbReference type="NCBI Taxonomy" id="3494"/>
    <lineage>
        <taxon>Eukaryota</taxon>
        <taxon>Viridiplantae</taxon>
        <taxon>Streptophyta</taxon>
        <taxon>Embryophyta</taxon>
        <taxon>Tracheophyta</taxon>
        <taxon>Spermatophyta</taxon>
        <taxon>Magnoliopsida</taxon>
        <taxon>eudicotyledons</taxon>
        <taxon>Gunneridae</taxon>
        <taxon>Pentapetalae</taxon>
        <taxon>rosids</taxon>
        <taxon>fabids</taxon>
        <taxon>Rosales</taxon>
        <taxon>Moraceae</taxon>
        <taxon>Ficeae</taxon>
        <taxon>Ficus</taxon>
    </lineage>
</organism>
<evidence type="ECO:0000313" key="2">
    <source>
        <dbReference type="EMBL" id="GMN59072.1"/>
    </source>
</evidence>
<keyword evidence="3" id="KW-1185">Reference proteome</keyword>
<evidence type="ECO:0000313" key="3">
    <source>
        <dbReference type="Proteomes" id="UP001187192"/>
    </source>
</evidence>
<evidence type="ECO:0000256" key="1">
    <source>
        <dbReference type="SAM" id="MobiDB-lite"/>
    </source>
</evidence>
<feature type="region of interest" description="Disordered" evidence="1">
    <location>
        <begin position="79"/>
        <end position="122"/>
    </location>
</feature>
<protein>
    <submittedName>
        <fullName evidence="2">Uncharacterized protein</fullName>
    </submittedName>
</protein>
<feature type="compositionally biased region" description="Polar residues" evidence="1">
    <location>
        <begin position="94"/>
        <end position="110"/>
    </location>
</feature>
<proteinExistence type="predicted"/>
<dbReference type="EMBL" id="BTGU01000083">
    <property type="protein sequence ID" value="GMN59072.1"/>
    <property type="molecule type" value="Genomic_DNA"/>
</dbReference>
<reference evidence="2" key="1">
    <citation type="submission" date="2023-07" db="EMBL/GenBank/DDBJ databases">
        <title>draft genome sequence of fig (Ficus carica).</title>
        <authorList>
            <person name="Takahashi T."/>
            <person name="Nishimura K."/>
        </authorList>
    </citation>
    <scope>NUCLEOTIDE SEQUENCE</scope>
</reference>
<dbReference type="AlphaFoldDB" id="A0AA88DPB6"/>
<accession>A0AA88DPB6</accession>
<sequence>MVLLLSPHHLLEILSLPISRIFSLRKLHQIQISLQDRVHKAVQVHIPSPSNSTQLPYLNSYVQVHDISLTIPNPNPLISQQNLSSAGPFVPQNLRPNPSSSTPQIVTTSRSTDKGMQTAGGD</sequence>
<comment type="caution">
    <text evidence="2">The sequence shown here is derived from an EMBL/GenBank/DDBJ whole genome shotgun (WGS) entry which is preliminary data.</text>
</comment>
<gene>
    <name evidence="2" type="ORF">TIFTF001_028170</name>
</gene>